<sequence length="57" mass="6576">MAFPDFPFSSHNNNNSSFLTHAQVLSYLKDYAANILQYIQACKQMKLIWDSVFGRGF</sequence>
<dbReference type="Gene3D" id="3.50.50.60">
    <property type="entry name" value="FAD/NAD(P)-binding domain"/>
    <property type="match status" value="1"/>
</dbReference>
<evidence type="ECO:0000313" key="1">
    <source>
        <dbReference type="EMBL" id="QQP56148.1"/>
    </source>
</evidence>
<dbReference type="Proteomes" id="UP000595437">
    <property type="component" value="Chromosome 1"/>
</dbReference>
<reference evidence="2" key="1">
    <citation type="submission" date="2021-01" db="EMBL/GenBank/DDBJ databases">
        <title>Caligus Genome Assembly.</title>
        <authorList>
            <person name="Gallardo-Escarate C."/>
        </authorList>
    </citation>
    <scope>NUCLEOTIDE SEQUENCE [LARGE SCALE GENOMIC DNA]</scope>
</reference>
<dbReference type="EMBL" id="CP045890">
    <property type="protein sequence ID" value="QQP56148.1"/>
    <property type="molecule type" value="Genomic_DNA"/>
</dbReference>
<dbReference type="AlphaFoldDB" id="A0A7T8QV34"/>
<protein>
    <submittedName>
        <fullName evidence="1">Uncharacterized protein</fullName>
    </submittedName>
</protein>
<dbReference type="InterPro" id="IPR036188">
    <property type="entry name" value="FAD/NAD-bd_sf"/>
</dbReference>
<accession>A0A7T8QV34</accession>
<keyword evidence="2" id="KW-1185">Reference proteome</keyword>
<name>A0A7T8QV34_CALRO</name>
<proteinExistence type="predicted"/>
<gene>
    <name evidence="1" type="ORF">FKW44_000713</name>
</gene>
<organism evidence="1 2">
    <name type="scientific">Caligus rogercresseyi</name>
    <name type="common">Sea louse</name>
    <dbReference type="NCBI Taxonomy" id="217165"/>
    <lineage>
        <taxon>Eukaryota</taxon>
        <taxon>Metazoa</taxon>
        <taxon>Ecdysozoa</taxon>
        <taxon>Arthropoda</taxon>
        <taxon>Crustacea</taxon>
        <taxon>Multicrustacea</taxon>
        <taxon>Hexanauplia</taxon>
        <taxon>Copepoda</taxon>
        <taxon>Siphonostomatoida</taxon>
        <taxon>Caligidae</taxon>
        <taxon>Caligus</taxon>
    </lineage>
</organism>
<evidence type="ECO:0000313" key="2">
    <source>
        <dbReference type="Proteomes" id="UP000595437"/>
    </source>
</evidence>